<reference evidence="2 3" key="1">
    <citation type="submission" date="2013-08" db="EMBL/GenBank/DDBJ databases">
        <authorList>
            <consortium name="DOE Joint Genome Institute"/>
            <person name="Eisen J."/>
            <person name="Huntemann M."/>
            <person name="Han J."/>
            <person name="Chen A."/>
            <person name="Kyrpides N."/>
            <person name="Mavromatis K."/>
            <person name="Markowitz V."/>
            <person name="Palaniappan K."/>
            <person name="Ivanova N."/>
            <person name="Schaumberg A."/>
            <person name="Pati A."/>
            <person name="Liolios K."/>
            <person name="Nordberg H.P."/>
            <person name="Cantor M.N."/>
            <person name="Hua S.X."/>
            <person name="Woyke T."/>
        </authorList>
    </citation>
    <scope>NUCLEOTIDE SEQUENCE [LARGE SCALE GENOMIC DNA]</scope>
    <source>
        <strain evidence="2 3">DSM 2278</strain>
    </source>
</reference>
<dbReference type="AlphaFoldDB" id="W9DP93"/>
<accession>W9DP93</accession>
<organism evidence="2 3">
    <name type="scientific">Methanolobus tindarius DSM 2278</name>
    <dbReference type="NCBI Taxonomy" id="1090322"/>
    <lineage>
        <taxon>Archaea</taxon>
        <taxon>Methanobacteriati</taxon>
        <taxon>Methanobacteriota</taxon>
        <taxon>Stenosarchaea group</taxon>
        <taxon>Methanomicrobia</taxon>
        <taxon>Methanosarcinales</taxon>
        <taxon>Methanosarcinaceae</taxon>
        <taxon>Methanolobus</taxon>
    </lineage>
</organism>
<protein>
    <submittedName>
        <fullName evidence="2">Uncharacterized protein</fullName>
    </submittedName>
</protein>
<dbReference type="Proteomes" id="UP000019483">
    <property type="component" value="Unassembled WGS sequence"/>
</dbReference>
<sequence length="105" mass="11889">MDEEETIEAYAVTDSNIVNRLTSFLGIPFIIVFGWLNNKYVSVFSVEHNDHRLVVLYSGICPVIKNDRLRITGKMSHGGKIGVYGMIMTAYNIENLDTGDIYEKI</sequence>
<evidence type="ECO:0000256" key="1">
    <source>
        <dbReference type="SAM" id="Phobius"/>
    </source>
</evidence>
<evidence type="ECO:0000313" key="3">
    <source>
        <dbReference type="Proteomes" id="UP000019483"/>
    </source>
</evidence>
<dbReference type="EMBL" id="AZAJ01000001">
    <property type="protein sequence ID" value="ETA66993.1"/>
    <property type="molecule type" value="Genomic_DNA"/>
</dbReference>
<keyword evidence="3" id="KW-1185">Reference proteome</keyword>
<evidence type="ECO:0000313" key="2">
    <source>
        <dbReference type="EMBL" id="ETA66993.1"/>
    </source>
</evidence>
<keyword evidence="1" id="KW-0472">Membrane</keyword>
<keyword evidence="1" id="KW-0812">Transmembrane</keyword>
<feature type="transmembrane region" description="Helical" evidence="1">
    <location>
        <begin position="17"/>
        <end position="36"/>
    </location>
</feature>
<gene>
    <name evidence="2" type="ORF">MettiDRAFT_0398</name>
</gene>
<keyword evidence="1" id="KW-1133">Transmembrane helix</keyword>
<comment type="caution">
    <text evidence="2">The sequence shown here is derived from an EMBL/GenBank/DDBJ whole genome shotgun (WGS) entry which is preliminary data.</text>
</comment>
<name>W9DP93_METTI</name>
<proteinExistence type="predicted"/>